<name>A0A1W4X318_AGRPL</name>
<dbReference type="GO" id="GO:0005634">
    <property type="term" value="C:nucleus"/>
    <property type="evidence" value="ECO:0007669"/>
    <property type="project" value="TreeGrafter"/>
</dbReference>
<dbReference type="Pfam" id="PF21125">
    <property type="entry name" value="MPN_2A_DUB_like"/>
    <property type="match status" value="1"/>
</dbReference>
<dbReference type="CDD" id="cd23525">
    <property type="entry name" value="Abraxas_2_insects"/>
    <property type="match status" value="1"/>
</dbReference>
<dbReference type="KEGG" id="apln:108740604"/>
<dbReference type="PANTHER" id="PTHR31728">
    <property type="entry name" value="ABRAXAS FAMILY MEMBER"/>
    <property type="match status" value="1"/>
</dbReference>
<gene>
    <name evidence="5" type="primary">LOC108740604</name>
</gene>
<reference evidence="5" key="1">
    <citation type="submission" date="2025-08" db="UniProtKB">
        <authorList>
            <consortium name="RefSeq"/>
        </authorList>
    </citation>
    <scope>IDENTIFICATION</scope>
    <source>
        <tissue evidence="5">Entire body</tissue>
    </source>
</reference>
<proteinExistence type="predicted"/>
<feature type="domain" description="BRISC complex subunit FAM175B helical" evidence="3">
    <location>
        <begin position="184"/>
        <end position="243"/>
    </location>
</feature>
<dbReference type="GO" id="GO:0090307">
    <property type="term" value="P:mitotic spindle assembly"/>
    <property type="evidence" value="ECO:0007669"/>
    <property type="project" value="TreeGrafter"/>
</dbReference>
<feature type="coiled-coil region" evidence="1">
    <location>
        <begin position="209"/>
        <end position="243"/>
    </location>
</feature>
<dbReference type="PRINTS" id="PR02051">
    <property type="entry name" value="PROTEINF175"/>
</dbReference>
<dbReference type="OrthoDB" id="6358435at2759"/>
<dbReference type="InterPro" id="IPR023238">
    <property type="entry name" value="FAM175"/>
</dbReference>
<dbReference type="Proteomes" id="UP000192223">
    <property type="component" value="Unplaced"/>
</dbReference>
<accession>A0A1W4X318</accession>
<dbReference type="AlphaFoldDB" id="A0A1W4X318"/>
<evidence type="ECO:0000313" key="5">
    <source>
        <dbReference type="RefSeq" id="XP_018330479.1"/>
    </source>
</evidence>
<dbReference type="GO" id="GO:0008608">
    <property type="term" value="P:attachment of spindle microtubules to kinetochore"/>
    <property type="evidence" value="ECO:0007669"/>
    <property type="project" value="TreeGrafter"/>
</dbReference>
<feature type="compositionally biased region" description="Basic and acidic residues" evidence="2">
    <location>
        <begin position="299"/>
        <end position="308"/>
    </location>
</feature>
<dbReference type="GO" id="GO:0070536">
    <property type="term" value="P:protein K63-linked deubiquitination"/>
    <property type="evidence" value="ECO:0007669"/>
    <property type="project" value="TreeGrafter"/>
</dbReference>
<dbReference type="Pfam" id="PF22299">
    <property type="entry name" value="BRISC_FAM175B_helical"/>
    <property type="match status" value="1"/>
</dbReference>
<dbReference type="STRING" id="224129.A0A1W4X318"/>
<dbReference type="RefSeq" id="XP_018330479.1">
    <property type="nucleotide sequence ID" value="XM_018474977.2"/>
</dbReference>
<dbReference type="GO" id="GO:0031593">
    <property type="term" value="F:polyubiquitin modification-dependent protein binding"/>
    <property type="evidence" value="ECO:0007669"/>
    <property type="project" value="TreeGrafter"/>
</dbReference>
<protein>
    <submittedName>
        <fullName evidence="5">BRISC complex subunit FAM175B-like</fullName>
    </submittedName>
</protein>
<dbReference type="InParanoid" id="A0A1W4X318"/>
<keyword evidence="4" id="KW-1185">Reference proteome</keyword>
<dbReference type="GO" id="GO:0008017">
    <property type="term" value="F:microtubule binding"/>
    <property type="evidence" value="ECO:0007669"/>
    <property type="project" value="TreeGrafter"/>
</dbReference>
<evidence type="ECO:0000313" key="4">
    <source>
        <dbReference type="Proteomes" id="UP000192223"/>
    </source>
</evidence>
<evidence type="ECO:0000256" key="1">
    <source>
        <dbReference type="SAM" id="Coils"/>
    </source>
</evidence>
<sequence>MVETVSVSISGFAFSLLLYENVKCNYDQEGFLLGEIAVTERSKVTDADQEVVSIDKVIRINSILPCPQQCSFYNRAGKVDIQRLNELLGENATKVVAWYKYKKINGFKLTLREKIIHKQLVDLFGDLFSMCVLMCDSSENFSTHSFYQTFIRYYDGCYQGIPLHIVNLSQKNDCYKVAETLPEEFNKIVSSLNIDLETSQGLVVVSKIQEALQKHIDHLVLNLDESEKELFELEEEVKQLKQNLMWKRQYSCSVDNHLNSDLINGTEENINSDNSSNILSQTVTNISEQRTKHKGSKSAKKDVSNTIKKDSGWINMEANITTRSRSRTSK</sequence>
<dbReference type="GeneID" id="108740604"/>
<evidence type="ECO:0000259" key="3">
    <source>
        <dbReference type="Pfam" id="PF22299"/>
    </source>
</evidence>
<feature type="region of interest" description="Disordered" evidence="2">
    <location>
        <begin position="287"/>
        <end position="308"/>
    </location>
</feature>
<dbReference type="InterPro" id="IPR055064">
    <property type="entry name" value="BRISC_FAM175B_helical"/>
</dbReference>
<keyword evidence="1" id="KW-0175">Coiled coil</keyword>
<evidence type="ECO:0000256" key="2">
    <source>
        <dbReference type="SAM" id="MobiDB-lite"/>
    </source>
</evidence>
<organism evidence="4 5">
    <name type="scientific">Agrilus planipennis</name>
    <name type="common">Emerald ash borer</name>
    <name type="synonym">Agrilus marcopoli</name>
    <dbReference type="NCBI Taxonomy" id="224129"/>
    <lineage>
        <taxon>Eukaryota</taxon>
        <taxon>Metazoa</taxon>
        <taxon>Ecdysozoa</taxon>
        <taxon>Arthropoda</taxon>
        <taxon>Hexapoda</taxon>
        <taxon>Insecta</taxon>
        <taxon>Pterygota</taxon>
        <taxon>Neoptera</taxon>
        <taxon>Endopterygota</taxon>
        <taxon>Coleoptera</taxon>
        <taxon>Polyphaga</taxon>
        <taxon>Elateriformia</taxon>
        <taxon>Buprestoidea</taxon>
        <taxon>Buprestidae</taxon>
        <taxon>Agrilinae</taxon>
        <taxon>Agrilus</taxon>
    </lineage>
</organism>
<dbReference type="PANTHER" id="PTHR31728:SF5">
    <property type="entry name" value="OS07G0540200 PROTEIN"/>
    <property type="match status" value="1"/>
</dbReference>